<organism evidence="15 16">
    <name type="scientific">Fistulina hepatica ATCC 64428</name>
    <dbReference type="NCBI Taxonomy" id="1128425"/>
    <lineage>
        <taxon>Eukaryota</taxon>
        <taxon>Fungi</taxon>
        <taxon>Dikarya</taxon>
        <taxon>Basidiomycota</taxon>
        <taxon>Agaricomycotina</taxon>
        <taxon>Agaricomycetes</taxon>
        <taxon>Agaricomycetidae</taxon>
        <taxon>Agaricales</taxon>
        <taxon>Fistulinaceae</taxon>
        <taxon>Fistulina</taxon>
    </lineage>
</organism>
<dbReference type="InterPro" id="IPR050732">
    <property type="entry name" value="Beta-glucan_modifiers"/>
</dbReference>
<evidence type="ECO:0000256" key="6">
    <source>
        <dbReference type="ARBA" id="ARBA00022801"/>
    </source>
</evidence>
<name>A0A0D7AJ54_9AGAR</name>
<dbReference type="InterPro" id="IPR017853">
    <property type="entry name" value="GH"/>
</dbReference>
<dbReference type="GO" id="GO:0009986">
    <property type="term" value="C:cell surface"/>
    <property type="evidence" value="ECO:0007669"/>
    <property type="project" value="TreeGrafter"/>
</dbReference>
<evidence type="ECO:0000256" key="11">
    <source>
        <dbReference type="ARBA" id="ARBA00023326"/>
    </source>
</evidence>
<evidence type="ECO:0000256" key="9">
    <source>
        <dbReference type="ARBA" id="ARBA00023277"/>
    </source>
</evidence>
<comment type="function">
    <text evidence="12">Glucanases play a role in cell expansion during growth, in cell-cell fusion during mating, and in spore release during sporulation. This enzyme may be involved in beta-glucan degradation. Active on laminarin and lichenan.</text>
</comment>
<dbReference type="GO" id="GO:0005576">
    <property type="term" value="C:extracellular region"/>
    <property type="evidence" value="ECO:0007669"/>
    <property type="project" value="TreeGrafter"/>
</dbReference>
<dbReference type="GO" id="GO:0000272">
    <property type="term" value="P:polysaccharide catabolic process"/>
    <property type="evidence" value="ECO:0007669"/>
    <property type="project" value="UniProtKB-KW"/>
</dbReference>
<keyword evidence="9" id="KW-0119">Carbohydrate metabolism</keyword>
<dbReference type="OrthoDB" id="77201at2759"/>
<reference evidence="15 16" key="1">
    <citation type="journal article" date="2015" name="Fungal Genet. Biol.">
        <title>Evolution of novel wood decay mechanisms in Agaricales revealed by the genome sequences of Fistulina hepatica and Cylindrobasidium torrendii.</title>
        <authorList>
            <person name="Floudas D."/>
            <person name="Held B.W."/>
            <person name="Riley R."/>
            <person name="Nagy L.G."/>
            <person name="Koehler G."/>
            <person name="Ransdell A.S."/>
            <person name="Younus H."/>
            <person name="Chow J."/>
            <person name="Chiniquy J."/>
            <person name="Lipzen A."/>
            <person name="Tritt A."/>
            <person name="Sun H."/>
            <person name="Haridas S."/>
            <person name="LaButti K."/>
            <person name="Ohm R.A."/>
            <person name="Kues U."/>
            <person name="Blanchette R.A."/>
            <person name="Grigoriev I.V."/>
            <person name="Minto R.E."/>
            <person name="Hibbett D.S."/>
        </authorList>
    </citation>
    <scope>NUCLEOTIDE SEQUENCE [LARGE SCALE GENOMIC DNA]</scope>
    <source>
        <strain evidence="15 16">ATCC 64428</strain>
    </source>
</reference>
<evidence type="ECO:0000313" key="16">
    <source>
        <dbReference type="Proteomes" id="UP000054144"/>
    </source>
</evidence>
<evidence type="ECO:0000256" key="3">
    <source>
        <dbReference type="ARBA" id="ARBA00008773"/>
    </source>
</evidence>
<protein>
    <recommendedName>
        <fullName evidence="4">glucan endo-1,3-beta-D-glucosidase</fullName>
        <ecNumber evidence="4">3.2.1.39</ecNumber>
    </recommendedName>
    <alternativeName>
        <fullName evidence="14">Endo-1,3-beta-glucanase btgC</fullName>
    </alternativeName>
    <alternativeName>
        <fullName evidence="13">Laminarinase btgC</fullName>
    </alternativeName>
</protein>
<keyword evidence="7" id="KW-0472">Membrane</keyword>
<dbReference type="AlphaFoldDB" id="A0A0D7AJ54"/>
<proteinExistence type="inferred from homology"/>
<sequence length="290" mass="32803">MPPEVPHSLSNWWCDPKTEYAFMGFSYEVTECQSLSKLKREFSNARDTFGARYVRLYGACDNDGFYNNVIEAAWHAQIGVHALIWFGFDGDDKWMTRRDQLYATLHSNPKAQFVTRMVQFVHELADQVWTAKAALADLGIPITVSEMAYGYQERGGAKSVLDAIDAVDAHMLPFFAQDASTANKSWHIVTRDLDWFMDNGEDKKIYFSENGWPSVTSAGVQPNSPDAVADVQNEQDYFVLLDSKCTFFKTVRGGGVGWFAHIYSEEQEPGYGIYKESGKLKIKFAPRTSC</sequence>
<evidence type="ECO:0000256" key="7">
    <source>
        <dbReference type="ARBA" id="ARBA00023136"/>
    </source>
</evidence>
<dbReference type="SUPFAM" id="SSF51445">
    <property type="entry name" value="(Trans)glycosidases"/>
    <property type="match status" value="1"/>
</dbReference>
<evidence type="ECO:0000256" key="1">
    <source>
        <dbReference type="ARBA" id="ARBA00000382"/>
    </source>
</evidence>
<comment type="subcellular location">
    <subcellularLocation>
        <location evidence="2">Cell membrane</location>
        <topology evidence="2">Single-pass type II membrane protein</topology>
    </subcellularLocation>
</comment>
<dbReference type="PANTHER" id="PTHR16631">
    <property type="entry name" value="GLUCAN 1,3-BETA-GLUCOSIDASE"/>
    <property type="match status" value="1"/>
</dbReference>
<gene>
    <name evidence="15" type="ORF">FISHEDRAFT_64331</name>
</gene>
<evidence type="ECO:0000256" key="13">
    <source>
        <dbReference type="ARBA" id="ARBA00042373"/>
    </source>
</evidence>
<dbReference type="GO" id="GO:0071555">
    <property type="term" value="P:cell wall organization"/>
    <property type="evidence" value="ECO:0007669"/>
    <property type="project" value="UniProtKB-KW"/>
</dbReference>
<dbReference type="Proteomes" id="UP000054144">
    <property type="component" value="Unassembled WGS sequence"/>
</dbReference>
<accession>A0A0D7AJ54</accession>
<evidence type="ECO:0000256" key="12">
    <source>
        <dbReference type="ARBA" id="ARBA00037649"/>
    </source>
</evidence>
<dbReference type="GO" id="GO:0005886">
    <property type="term" value="C:plasma membrane"/>
    <property type="evidence" value="ECO:0007669"/>
    <property type="project" value="UniProtKB-SubCell"/>
</dbReference>
<keyword evidence="5" id="KW-1003">Cell membrane</keyword>
<comment type="similarity">
    <text evidence="3">Belongs to the glycosyl hydrolase 17 family.</text>
</comment>
<evidence type="ECO:0000313" key="15">
    <source>
        <dbReference type="EMBL" id="KIY51326.1"/>
    </source>
</evidence>
<dbReference type="GO" id="GO:0009277">
    <property type="term" value="C:fungal-type cell wall"/>
    <property type="evidence" value="ECO:0007669"/>
    <property type="project" value="TreeGrafter"/>
</dbReference>
<keyword evidence="10" id="KW-0961">Cell wall biogenesis/degradation</keyword>
<dbReference type="PANTHER" id="PTHR16631:SF17">
    <property type="entry name" value="GLUCAN ENDO-1,3-BETA-GLUCOSIDASE BTGC"/>
    <property type="match status" value="1"/>
</dbReference>
<keyword evidence="6" id="KW-0378">Hydrolase</keyword>
<keyword evidence="8" id="KW-0325">Glycoprotein</keyword>
<evidence type="ECO:0000256" key="10">
    <source>
        <dbReference type="ARBA" id="ARBA00023316"/>
    </source>
</evidence>
<evidence type="ECO:0000256" key="2">
    <source>
        <dbReference type="ARBA" id="ARBA00004401"/>
    </source>
</evidence>
<keyword evidence="16" id="KW-1185">Reference proteome</keyword>
<evidence type="ECO:0000256" key="8">
    <source>
        <dbReference type="ARBA" id="ARBA00023180"/>
    </source>
</evidence>
<evidence type="ECO:0000256" key="14">
    <source>
        <dbReference type="ARBA" id="ARBA00043078"/>
    </source>
</evidence>
<dbReference type="EC" id="3.2.1.39" evidence="4"/>
<comment type="catalytic activity">
    <reaction evidence="1">
        <text>Hydrolysis of (1-&gt;3)-beta-D-glucosidic linkages in (1-&gt;3)-beta-D-glucans.</text>
        <dbReference type="EC" id="3.2.1.39"/>
    </reaction>
</comment>
<keyword evidence="11" id="KW-0624">Polysaccharide degradation</keyword>
<dbReference type="EMBL" id="KN881666">
    <property type="protein sequence ID" value="KIY51326.1"/>
    <property type="molecule type" value="Genomic_DNA"/>
</dbReference>
<evidence type="ECO:0000256" key="5">
    <source>
        <dbReference type="ARBA" id="ARBA00022475"/>
    </source>
</evidence>
<dbReference type="GO" id="GO:0042973">
    <property type="term" value="F:glucan endo-1,3-beta-D-glucosidase activity"/>
    <property type="evidence" value="ECO:0007669"/>
    <property type="project" value="UniProtKB-EC"/>
</dbReference>
<evidence type="ECO:0000256" key="4">
    <source>
        <dbReference type="ARBA" id="ARBA00012780"/>
    </source>
</evidence>